<feature type="compositionally biased region" description="Basic and acidic residues" evidence="1">
    <location>
        <begin position="25"/>
        <end position="41"/>
    </location>
</feature>
<evidence type="ECO:0000256" key="1">
    <source>
        <dbReference type="SAM" id="MobiDB-lite"/>
    </source>
</evidence>
<comment type="caution">
    <text evidence="2">The sequence shown here is derived from an EMBL/GenBank/DDBJ whole genome shotgun (WGS) entry which is preliminary data.</text>
</comment>
<dbReference type="Proteomes" id="UP000823941">
    <property type="component" value="Chromosome 16"/>
</dbReference>
<keyword evidence="3" id="KW-1185">Reference proteome</keyword>
<dbReference type="EMBL" id="JAHIBW010000016">
    <property type="protein sequence ID" value="KAG7303767.1"/>
    <property type="molecule type" value="Genomic_DNA"/>
</dbReference>
<reference evidence="2 3" key="1">
    <citation type="submission" date="2021-06" db="EMBL/GenBank/DDBJ databases">
        <title>A haploid diamondback moth (Plutella xylostella L.) genome assembly resolves 31 chromosomes and identifies a diamide resistance mutation.</title>
        <authorList>
            <person name="Ward C.M."/>
            <person name="Perry K.D."/>
            <person name="Baker G."/>
            <person name="Powis K."/>
            <person name="Heckel D.G."/>
            <person name="Baxter S.W."/>
        </authorList>
    </citation>
    <scope>NUCLEOTIDE SEQUENCE [LARGE SCALE GENOMIC DNA]</scope>
    <source>
        <strain evidence="2 3">LV</strain>
        <tissue evidence="2">Single pupa</tissue>
    </source>
</reference>
<evidence type="ECO:0000313" key="3">
    <source>
        <dbReference type="Proteomes" id="UP000823941"/>
    </source>
</evidence>
<sequence>MGHVDLDINHKSDRLAAAGGGDAPGRLEHASGTRMQREHNPVRTSLKKASF</sequence>
<organism evidence="2 3">
    <name type="scientific">Plutella xylostella</name>
    <name type="common">Diamondback moth</name>
    <name type="synonym">Plutella maculipennis</name>
    <dbReference type="NCBI Taxonomy" id="51655"/>
    <lineage>
        <taxon>Eukaryota</taxon>
        <taxon>Metazoa</taxon>
        <taxon>Ecdysozoa</taxon>
        <taxon>Arthropoda</taxon>
        <taxon>Hexapoda</taxon>
        <taxon>Insecta</taxon>
        <taxon>Pterygota</taxon>
        <taxon>Neoptera</taxon>
        <taxon>Endopterygota</taxon>
        <taxon>Lepidoptera</taxon>
        <taxon>Glossata</taxon>
        <taxon>Ditrysia</taxon>
        <taxon>Yponomeutoidea</taxon>
        <taxon>Plutellidae</taxon>
        <taxon>Plutella</taxon>
    </lineage>
</organism>
<name>A0ABQ7QEW4_PLUXY</name>
<accession>A0ABQ7QEW4</accession>
<protein>
    <submittedName>
        <fullName evidence="2">Uncharacterized protein</fullName>
    </submittedName>
</protein>
<evidence type="ECO:0000313" key="2">
    <source>
        <dbReference type="EMBL" id="KAG7303767.1"/>
    </source>
</evidence>
<feature type="region of interest" description="Disordered" evidence="1">
    <location>
        <begin position="1"/>
        <end position="51"/>
    </location>
</feature>
<proteinExistence type="predicted"/>
<gene>
    <name evidence="2" type="ORF">JYU34_012343</name>
</gene>
<feature type="compositionally biased region" description="Basic and acidic residues" evidence="1">
    <location>
        <begin position="1"/>
        <end position="14"/>
    </location>
</feature>